<organism evidence="9 10">
    <name type="scientific">Planococcus kocurii</name>
    <dbReference type="NCBI Taxonomy" id="1374"/>
    <lineage>
        <taxon>Bacteria</taxon>
        <taxon>Bacillati</taxon>
        <taxon>Bacillota</taxon>
        <taxon>Bacilli</taxon>
        <taxon>Bacillales</taxon>
        <taxon>Caryophanaceae</taxon>
        <taxon>Planococcus</taxon>
    </lineage>
</organism>
<dbReference type="PRINTS" id="PR00369">
    <property type="entry name" value="FLAVODOXIN"/>
</dbReference>
<dbReference type="Gene3D" id="3.40.50.360">
    <property type="match status" value="1"/>
</dbReference>
<evidence type="ECO:0000256" key="2">
    <source>
        <dbReference type="ARBA" id="ARBA00003297"/>
    </source>
</evidence>
<evidence type="ECO:0000256" key="7">
    <source>
        <dbReference type="ARBA" id="ARBA00022982"/>
    </source>
</evidence>
<dbReference type="Proteomes" id="UP000065533">
    <property type="component" value="Chromosome"/>
</dbReference>
<dbReference type="Pfam" id="PF00258">
    <property type="entry name" value="Flavodoxin_1"/>
    <property type="match status" value="1"/>
</dbReference>
<gene>
    <name evidence="9" type="ORF">AUO94_01190</name>
</gene>
<keyword evidence="10" id="KW-1185">Reference proteome</keyword>
<accession>A0ABM5WSN9</accession>
<feature type="domain" description="Flavodoxin-like" evidence="8">
    <location>
        <begin position="10"/>
        <end position="147"/>
    </location>
</feature>
<dbReference type="SUPFAM" id="SSF52218">
    <property type="entry name" value="Flavoproteins"/>
    <property type="match status" value="1"/>
</dbReference>
<keyword evidence="5" id="KW-0285">Flavoprotein</keyword>
<evidence type="ECO:0000259" key="8">
    <source>
        <dbReference type="PROSITE" id="PS50902"/>
    </source>
</evidence>
<dbReference type="PANTHER" id="PTHR42809:SF1">
    <property type="entry name" value="FLAVODOXIN 1"/>
    <property type="match status" value="1"/>
</dbReference>
<evidence type="ECO:0000313" key="9">
    <source>
        <dbReference type="EMBL" id="ALS77341.1"/>
    </source>
</evidence>
<dbReference type="PROSITE" id="PS50902">
    <property type="entry name" value="FLAVODOXIN_LIKE"/>
    <property type="match status" value="1"/>
</dbReference>
<keyword evidence="6" id="KW-0288">FMN</keyword>
<comment type="similarity">
    <text evidence="3">Belongs to the flavodoxin family.</text>
</comment>
<evidence type="ECO:0000256" key="6">
    <source>
        <dbReference type="ARBA" id="ARBA00022643"/>
    </source>
</evidence>
<protein>
    <submittedName>
        <fullName evidence="9">Flavodoxin</fullName>
    </submittedName>
</protein>
<evidence type="ECO:0000313" key="10">
    <source>
        <dbReference type="Proteomes" id="UP000065533"/>
    </source>
</evidence>
<evidence type="ECO:0000256" key="3">
    <source>
        <dbReference type="ARBA" id="ARBA00005267"/>
    </source>
</evidence>
<keyword evidence="7" id="KW-0249">Electron transport</keyword>
<keyword evidence="4" id="KW-0813">Transport</keyword>
<dbReference type="RefSeq" id="WP_058384021.1">
    <property type="nucleotide sequence ID" value="NZ_CP013661.2"/>
</dbReference>
<dbReference type="InterPro" id="IPR050619">
    <property type="entry name" value="Flavodoxin"/>
</dbReference>
<dbReference type="InterPro" id="IPR029039">
    <property type="entry name" value="Flavoprotein-like_sf"/>
</dbReference>
<evidence type="ECO:0000256" key="5">
    <source>
        <dbReference type="ARBA" id="ARBA00022630"/>
    </source>
</evidence>
<reference evidence="9" key="1">
    <citation type="submission" date="2016-01" db="EMBL/GenBank/DDBJ databases">
        <title>Complete genome of Planococcus kocurri type strain.</title>
        <authorList>
            <person name="See-Too W.S."/>
        </authorList>
    </citation>
    <scope>NUCLEOTIDE SEQUENCE [LARGE SCALE GENOMIC DNA]</scope>
    <source>
        <strain evidence="9">ATCC 43650</strain>
    </source>
</reference>
<sequence length="150" mass="16866">MVLTSYKPKLAIVYASVTGNTEQLAEMLQAAILQQGLHTELYKIEDFPLVALSDFDTLLIGTYTWGSGEIPGELRDLYHAIEKLEHKELQTAVFGTGDSFFAEFCGAVDRFRDMLYVKTTLVASLKVELTPQPRDFIRCEKLAELIQSTK</sequence>
<dbReference type="InterPro" id="IPR001094">
    <property type="entry name" value="Flavdoxin-like"/>
</dbReference>
<dbReference type="EMBL" id="CP013661">
    <property type="protein sequence ID" value="ALS77341.1"/>
    <property type="molecule type" value="Genomic_DNA"/>
</dbReference>
<comment type="cofactor">
    <cofactor evidence="1">
        <name>FMN</name>
        <dbReference type="ChEBI" id="CHEBI:58210"/>
    </cofactor>
</comment>
<dbReference type="InterPro" id="IPR008254">
    <property type="entry name" value="Flavodoxin/NO_synth"/>
</dbReference>
<dbReference type="PANTHER" id="PTHR42809">
    <property type="entry name" value="FLAVODOXIN 2"/>
    <property type="match status" value="1"/>
</dbReference>
<proteinExistence type="inferred from homology"/>
<evidence type="ECO:0000256" key="4">
    <source>
        <dbReference type="ARBA" id="ARBA00022448"/>
    </source>
</evidence>
<evidence type="ECO:0000256" key="1">
    <source>
        <dbReference type="ARBA" id="ARBA00001917"/>
    </source>
</evidence>
<name>A0ABM5WSN9_9BACL</name>
<comment type="function">
    <text evidence="2">Low-potential electron donor to a number of redox enzymes.</text>
</comment>